<evidence type="ECO:0000259" key="10">
    <source>
        <dbReference type="Pfam" id="PF00759"/>
    </source>
</evidence>
<comment type="catalytic activity">
    <reaction evidence="1">
        <text>Endohydrolysis of (1-&gt;4)-beta-D-glucosidic linkages in cellulose, lichenin and cereal beta-D-glucans.</text>
        <dbReference type="EC" id="3.2.1.4"/>
    </reaction>
</comment>
<evidence type="ECO:0000313" key="11">
    <source>
        <dbReference type="EMBL" id="AFJ68664.1"/>
    </source>
</evidence>
<gene>
    <name evidence="11" type="ORF">NGATSA_3006000</name>
</gene>
<dbReference type="InterPro" id="IPR012341">
    <property type="entry name" value="6hp_glycosidase-like_sf"/>
</dbReference>
<keyword evidence="4" id="KW-0378">Hydrolase</keyword>
<dbReference type="AlphaFoldDB" id="I2CP31"/>
<protein>
    <recommendedName>
        <fullName evidence="3">cellulase</fullName>
        <ecNumber evidence="3">3.2.1.4</ecNumber>
    </recommendedName>
</protein>
<organism evidence="11">
    <name type="scientific">Nannochloropsis gaditana (strain CCMP526)</name>
    <name type="common">Green microalga</name>
    <name type="synonym">Microchloropsis gaditana</name>
    <dbReference type="NCBI Taxonomy" id="1093141"/>
    <lineage>
        <taxon>Eukaryota</taxon>
        <taxon>Sar</taxon>
        <taxon>Stramenopiles</taxon>
        <taxon>Ochrophyta</taxon>
        <taxon>Eustigmatophyceae</taxon>
        <taxon>Eustigmatales</taxon>
        <taxon>Monodopsidaceae</taxon>
        <taxon>Nannochloropsis</taxon>
    </lineage>
</organism>
<feature type="signal peptide" evidence="9">
    <location>
        <begin position="1"/>
        <end position="22"/>
    </location>
</feature>
<sequence length="617" mass="68478">MYMILKPLIALVAWTAFSVVAAEQCATPPKLRRVQVNTEVKHIDLGVSGGSGPSIAANGTDFFLMQFAIDLPEPVYDGWNITLRFDKTIFMIQNLEADLIEHNADNTTLIFGPKEWNQDLKPGFQWQAWQGSCAGSPLHVLESYLSYDPTALPPSRPPPRPLHMEPPGVTVHLPVEGEKFNLAKSLQFSMLFYEAQRSGRMPSNKRVSWRFDSGLDDGKDVGLDLTGGYHDAGDHIKFIFPGAAATTLLAWGGLAFEEGYKGAKEMGNLLDCVKWSTDYLMKLHTGKDEMYVQISDKPTDHFVFVRPEDMTKTRRSYKVTCANPGSQPVLESAAALAASHLLFKAHVGEGGGEDAFDRIPDYDETYVASLLQHAEELFDFAVRCPGHYVEDGKVPADCCYGGGPWGDEEAWAALWLFKATGKDAYLAHAKATYHTCCSPYKQRDPFNAYTQFGWDNKEAGVNLLLYQLTQEEPYAYALKSHLNGWVDGDPIARTPAGLSYVSQWGSLRVAANQAFLALLAAEEGLRSEDYRSYAKSQIYYILGDCCRNTTTGEVMKTYQMGFGPVHPRNPHHRATACDLQGECECSDRGSYHILYGAIVGGPREDDSHHDKCPDFIT</sequence>
<feature type="domain" description="Glycoside hydrolase family 9" evidence="10">
    <location>
        <begin position="184"/>
        <end position="614"/>
    </location>
</feature>
<keyword evidence="8" id="KW-0624">Polysaccharide degradation</keyword>
<dbReference type="PANTHER" id="PTHR22298">
    <property type="entry name" value="ENDO-1,4-BETA-GLUCANASE"/>
    <property type="match status" value="1"/>
</dbReference>
<keyword evidence="5" id="KW-0136">Cellulose degradation</keyword>
<evidence type="ECO:0000256" key="5">
    <source>
        <dbReference type="ARBA" id="ARBA00023001"/>
    </source>
</evidence>
<comment type="similarity">
    <text evidence="2">Belongs to the glycosyl hydrolase 9 (cellulase E) family.</text>
</comment>
<evidence type="ECO:0000256" key="4">
    <source>
        <dbReference type="ARBA" id="ARBA00022801"/>
    </source>
</evidence>
<evidence type="ECO:0000256" key="7">
    <source>
        <dbReference type="ARBA" id="ARBA00023295"/>
    </source>
</evidence>
<dbReference type="Gene3D" id="1.50.10.10">
    <property type="match status" value="1"/>
</dbReference>
<evidence type="ECO:0000256" key="9">
    <source>
        <dbReference type="SAM" id="SignalP"/>
    </source>
</evidence>
<evidence type="ECO:0000256" key="3">
    <source>
        <dbReference type="ARBA" id="ARBA00012601"/>
    </source>
</evidence>
<keyword evidence="9" id="KW-0732">Signal</keyword>
<evidence type="ECO:0000256" key="6">
    <source>
        <dbReference type="ARBA" id="ARBA00023277"/>
    </source>
</evidence>
<evidence type="ECO:0000256" key="8">
    <source>
        <dbReference type="ARBA" id="ARBA00023326"/>
    </source>
</evidence>
<dbReference type="InterPro" id="IPR001701">
    <property type="entry name" value="Glyco_hydro_9"/>
</dbReference>
<dbReference type="GO" id="GO:0008810">
    <property type="term" value="F:cellulase activity"/>
    <property type="evidence" value="ECO:0007669"/>
    <property type="project" value="UniProtKB-EC"/>
</dbReference>
<dbReference type="Pfam" id="PF00759">
    <property type="entry name" value="Glyco_hydro_9"/>
    <property type="match status" value="1"/>
</dbReference>
<dbReference type="SUPFAM" id="SSF48208">
    <property type="entry name" value="Six-hairpin glycosidases"/>
    <property type="match status" value="1"/>
</dbReference>
<reference evidence="11" key="2">
    <citation type="journal article" date="2012" name="Nat. Commun.">
        <title>Draft genome sequence and genetic transformation of the oleaginous alga Nannochloropis gaditana.</title>
        <authorList>
            <person name="Radakovits R."/>
            <person name="Jinkerson R.E."/>
            <person name="Fuerstenberg S.I."/>
            <person name="Tae H."/>
            <person name="Settlage R.E."/>
            <person name="Boore J.L."/>
            <person name="Posewitz M.C."/>
        </authorList>
    </citation>
    <scope>NUCLEOTIDE SEQUENCE</scope>
    <source>
        <strain evidence="11">CCMP526</strain>
    </source>
</reference>
<dbReference type="GO" id="GO:0030245">
    <property type="term" value="P:cellulose catabolic process"/>
    <property type="evidence" value="ECO:0007669"/>
    <property type="project" value="UniProtKB-KW"/>
</dbReference>
<dbReference type="EC" id="3.2.1.4" evidence="3"/>
<proteinExistence type="evidence at transcript level"/>
<evidence type="ECO:0000256" key="2">
    <source>
        <dbReference type="ARBA" id="ARBA00007072"/>
    </source>
</evidence>
<reference evidence="11" key="1">
    <citation type="journal article" date="2012" name="Bioengineered">
        <title>Additional insights into the genome of the oleaginous model alga Nannochloropsis gaditana.</title>
        <authorList>
            <person name="Jinkerson R.E."/>
            <person name="Radakovits R."/>
            <person name="Posewitz M.C."/>
        </authorList>
    </citation>
    <scope>NUCLEOTIDE SEQUENCE</scope>
    <source>
        <strain evidence="11">CCMP526</strain>
    </source>
</reference>
<keyword evidence="7" id="KW-0326">Glycosidase</keyword>
<feature type="non-terminal residue" evidence="11">
    <location>
        <position position="617"/>
    </location>
</feature>
<name>I2CP31_NANGC</name>
<keyword evidence="6" id="KW-0119">Carbohydrate metabolism</keyword>
<accession>I2CP31</accession>
<dbReference type="EMBL" id="JU964341">
    <property type="protein sequence ID" value="AFJ68664.1"/>
    <property type="molecule type" value="mRNA"/>
</dbReference>
<dbReference type="InterPro" id="IPR008928">
    <property type="entry name" value="6-hairpin_glycosidase_sf"/>
</dbReference>
<evidence type="ECO:0000256" key="1">
    <source>
        <dbReference type="ARBA" id="ARBA00000966"/>
    </source>
</evidence>
<feature type="chain" id="PRO_5003657004" description="cellulase" evidence="9">
    <location>
        <begin position="23"/>
        <end position="617"/>
    </location>
</feature>